<evidence type="ECO:0000256" key="1">
    <source>
        <dbReference type="SAM" id="MobiDB-lite"/>
    </source>
</evidence>
<evidence type="ECO:0000313" key="2">
    <source>
        <dbReference type="EMBL" id="JAI83201.1"/>
    </source>
</evidence>
<dbReference type="AlphaFoldDB" id="A0A0P4XLF7"/>
<sequence length="66" mass="7835">MGRQKPSTACKMWQRNRSNNRRGDKSGYRFTQGSYYKDLIDNRIKSQCAHWSPTSLRRSKKSPIRN</sequence>
<proteinExistence type="predicted"/>
<reference evidence="3" key="2">
    <citation type="submission" date="2015-10" db="EMBL/GenBank/DDBJ databases">
        <title>EvidentialGene: Evidence-directed Construction of Complete mRNA Transcriptomes without Genomes.</title>
        <authorList>
            <person name="Gilbert D.G."/>
        </authorList>
    </citation>
    <scope>NUCLEOTIDE SEQUENCE</scope>
</reference>
<dbReference type="EMBL" id="GDIQ01076968">
    <property type="protein sequence ID" value="JAN17769.1"/>
    <property type="molecule type" value="Transcribed_RNA"/>
</dbReference>
<dbReference type="EMBL" id="GDIP01240200">
    <property type="protein sequence ID" value="JAI83201.1"/>
    <property type="molecule type" value="Transcribed_RNA"/>
</dbReference>
<reference evidence="2" key="3">
    <citation type="submission" date="2015-10" db="EMBL/GenBank/DDBJ databases">
        <authorList>
            <person name="Gilbert D.G."/>
        </authorList>
    </citation>
    <scope>NUCLEOTIDE SEQUENCE</scope>
</reference>
<accession>A0A0P4XLF7</accession>
<organism evidence="2">
    <name type="scientific">Daphnia magna</name>
    <dbReference type="NCBI Taxonomy" id="35525"/>
    <lineage>
        <taxon>Eukaryota</taxon>
        <taxon>Metazoa</taxon>
        <taxon>Ecdysozoa</taxon>
        <taxon>Arthropoda</taxon>
        <taxon>Crustacea</taxon>
        <taxon>Branchiopoda</taxon>
        <taxon>Diplostraca</taxon>
        <taxon>Cladocera</taxon>
        <taxon>Anomopoda</taxon>
        <taxon>Daphniidae</taxon>
        <taxon>Daphnia</taxon>
    </lineage>
</organism>
<evidence type="ECO:0000313" key="3">
    <source>
        <dbReference type="EMBL" id="JAN17769.1"/>
    </source>
</evidence>
<name>A0A0P4XLF7_9CRUS</name>
<reference evidence="2" key="1">
    <citation type="submission" date="2015-10" db="EMBL/GenBank/DDBJ databases">
        <title>Daphnia magna gene sets from two clonal populations assembled and annotated with EvidentialGene.</title>
        <authorList>
            <person name="Gilbert D."/>
            <person name="Podicheti R."/>
            <person name="Orsini L."/>
            <person name="Colbourne J."/>
            <person name="Pfrender M."/>
        </authorList>
    </citation>
    <scope>NUCLEOTIDE SEQUENCE</scope>
</reference>
<feature type="region of interest" description="Disordered" evidence="1">
    <location>
        <begin position="1"/>
        <end position="28"/>
    </location>
</feature>
<protein>
    <submittedName>
        <fullName evidence="2">Uncharacterized protein</fullName>
    </submittedName>
</protein>